<dbReference type="GO" id="GO:0005576">
    <property type="term" value="C:extracellular region"/>
    <property type="evidence" value="ECO:0007669"/>
    <property type="project" value="InterPro"/>
</dbReference>
<dbReference type="PANTHER" id="PTHR12824">
    <property type="entry name" value="GROUP XII SECRETORY PHOSPHOLIPASE A2 FAMILY MEMBER"/>
    <property type="match status" value="1"/>
</dbReference>
<keyword evidence="1" id="KW-0732">Signal</keyword>
<dbReference type="InterPro" id="IPR010711">
    <property type="entry name" value="PLA2G12"/>
</dbReference>
<dbReference type="PANTHER" id="PTHR12824:SF8">
    <property type="entry name" value="GXIVSPLA2, ISOFORM A"/>
    <property type="match status" value="1"/>
</dbReference>
<proteinExistence type="predicted"/>
<dbReference type="GO" id="GO:0050482">
    <property type="term" value="P:arachidonate secretion"/>
    <property type="evidence" value="ECO:0007669"/>
    <property type="project" value="InterPro"/>
</dbReference>
<evidence type="ECO:0000256" key="1">
    <source>
        <dbReference type="SAM" id="SignalP"/>
    </source>
</evidence>
<evidence type="ECO:0008006" key="4">
    <source>
        <dbReference type="Google" id="ProtNLM"/>
    </source>
</evidence>
<dbReference type="GO" id="GO:0006644">
    <property type="term" value="P:phospholipid metabolic process"/>
    <property type="evidence" value="ECO:0007669"/>
    <property type="project" value="InterPro"/>
</dbReference>
<name>C1E6D1_MICCC</name>
<dbReference type="InterPro" id="IPR036444">
    <property type="entry name" value="PLipase_A2_dom_sf"/>
</dbReference>
<dbReference type="EMBL" id="CP001326">
    <property type="protein sequence ID" value="ACO63790.1"/>
    <property type="molecule type" value="Genomic_DNA"/>
</dbReference>
<dbReference type="SUPFAM" id="SSF48619">
    <property type="entry name" value="Phospholipase A2, PLA2"/>
    <property type="match status" value="1"/>
</dbReference>
<dbReference type="Gene3D" id="1.20.90.10">
    <property type="entry name" value="Phospholipase A2 domain"/>
    <property type="match status" value="1"/>
</dbReference>
<keyword evidence="3" id="KW-1185">Reference proteome</keyword>
<feature type="chain" id="PRO_5002908894" description="Phospholipase A2" evidence="1">
    <location>
        <begin position="24"/>
        <end position="243"/>
    </location>
</feature>
<dbReference type="GO" id="GO:0016042">
    <property type="term" value="P:lipid catabolic process"/>
    <property type="evidence" value="ECO:0007669"/>
    <property type="project" value="InterPro"/>
</dbReference>
<dbReference type="STRING" id="296587.C1E6D1"/>
<dbReference type="GO" id="GO:0004623">
    <property type="term" value="F:phospholipase A2 activity"/>
    <property type="evidence" value="ECO:0007669"/>
    <property type="project" value="InterPro"/>
</dbReference>
<dbReference type="Pfam" id="PF06951">
    <property type="entry name" value="PLA2G12"/>
    <property type="match status" value="1"/>
</dbReference>
<evidence type="ECO:0000313" key="3">
    <source>
        <dbReference type="Proteomes" id="UP000002009"/>
    </source>
</evidence>
<dbReference type="InParanoid" id="C1E6D1"/>
<dbReference type="GO" id="GO:0005509">
    <property type="term" value="F:calcium ion binding"/>
    <property type="evidence" value="ECO:0007669"/>
    <property type="project" value="InterPro"/>
</dbReference>
<dbReference type="Proteomes" id="UP000002009">
    <property type="component" value="Chromosome 5"/>
</dbReference>
<protein>
    <recommendedName>
        <fullName evidence="4">Phospholipase A2</fullName>
    </recommendedName>
</protein>
<dbReference type="AlphaFoldDB" id="C1E6D1"/>
<accession>C1E6D1</accession>
<dbReference type="RefSeq" id="XP_002502532.1">
    <property type="nucleotide sequence ID" value="XM_002502486.1"/>
</dbReference>
<dbReference type="OrthoDB" id="3935740at2759"/>
<reference evidence="2 3" key="1">
    <citation type="journal article" date="2009" name="Science">
        <title>Green evolution and dynamic adaptations revealed by genomes of the marine picoeukaryotes Micromonas.</title>
        <authorList>
            <person name="Worden A.Z."/>
            <person name="Lee J.H."/>
            <person name="Mock T."/>
            <person name="Rouze P."/>
            <person name="Simmons M.P."/>
            <person name="Aerts A.L."/>
            <person name="Allen A.E."/>
            <person name="Cuvelier M.L."/>
            <person name="Derelle E."/>
            <person name="Everett M.V."/>
            <person name="Foulon E."/>
            <person name="Grimwood J."/>
            <person name="Gundlach H."/>
            <person name="Henrissat B."/>
            <person name="Napoli C."/>
            <person name="McDonald S.M."/>
            <person name="Parker M.S."/>
            <person name="Rombauts S."/>
            <person name="Salamov A."/>
            <person name="Von Dassow P."/>
            <person name="Badger J.H."/>
            <person name="Coutinho P.M."/>
            <person name="Demir E."/>
            <person name="Dubchak I."/>
            <person name="Gentemann C."/>
            <person name="Eikrem W."/>
            <person name="Gready J.E."/>
            <person name="John U."/>
            <person name="Lanier W."/>
            <person name="Lindquist E.A."/>
            <person name="Lucas S."/>
            <person name="Mayer K.F."/>
            <person name="Moreau H."/>
            <person name="Not F."/>
            <person name="Otillar R."/>
            <person name="Panaud O."/>
            <person name="Pangilinan J."/>
            <person name="Paulsen I."/>
            <person name="Piegu B."/>
            <person name="Poliakov A."/>
            <person name="Robbens S."/>
            <person name="Schmutz J."/>
            <person name="Toulza E."/>
            <person name="Wyss T."/>
            <person name="Zelensky A."/>
            <person name="Zhou K."/>
            <person name="Armbrust E.V."/>
            <person name="Bhattacharya D."/>
            <person name="Goodenough U.W."/>
            <person name="Van de Peer Y."/>
            <person name="Grigoriev I.V."/>
        </authorList>
    </citation>
    <scope>NUCLEOTIDE SEQUENCE [LARGE SCALE GENOMIC DNA]</scope>
    <source>
        <strain evidence="3">RCC299 / NOUM17</strain>
    </source>
</reference>
<dbReference type="GeneID" id="8243435"/>
<evidence type="ECO:0000313" key="2">
    <source>
        <dbReference type="EMBL" id="ACO63790.1"/>
    </source>
</evidence>
<sequence>MSMWRVVSCVLVAFTVIAATADAAEPVKLDLNDLLGNLGGAQGGGRPRSSDVCPVGQAHAPTEDESYKIECNGCGPKGMQIKEPFGLYRCCNNHDLCFATCGTSQDFCEELFTSCMSKVCRSFGSGERREACQKQANGMSGMTRMFGGGFHLTSQRSDPERGKQGACDCYLPEDAEARWLTTFTDFYVQHAAMERDAAMSKAEDVLSKYKGHARGEAYFKMIKKYGNSTKELMFVWDEVRPEL</sequence>
<dbReference type="OMA" id="ECCNWHD"/>
<dbReference type="KEGG" id="mis:MICPUN_58623"/>
<organism evidence="2 3">
    <name type="scientific">Micromonas commoda (strain RCC299 / NOUM17 / CCMP2709)</name>
    <name type="common">Picoplanktonic green alga</name>
    <dbReference type="NCBI Taxonomy" id="296587"/>
    <lineage>
        <taxon>Eukaryota</taxon>
        <taxon>Viridiplantae</taxon>
        <taxon>Chlorophyta</taxon>
        <taxon>Mamiellophyceae</taxon>
        <taxon>Mamiellales</taxon>
        <taxon>Mamiellaceae</taxon>
        <taxon>Micromonas</taxon>
    </lineage>
</organism>
<feature type="signal peptide" evidence="1">
    <location>
        <begin position="1"/>
        <end position="23"/>
    </location>
</feature>
<gene>
    <name evidence="2" type="ORF">MICPUN_58623</name>
</gene>